<sequence>MSTELNVMRYEVKELKTKQEDSGSLVLPCMDANEDIRSRRYTPINKTNRGEISPDELKERQAKAMQDPEIQNILSDPVLGQVLMDFQETPRAAQDHLKNLQVMHKIQKLVSAGIVQMHGITKITE</sequence>
<evidence type="ECO:0000313" key="2">
    <source>
        <dbReference type="Proteomes" id="UP001234297"/>
    </source>
</evidence>
<protein>
    <submittedName>
        <fullName evidence="1">Uncharacterized protein</fullName>
    </submittedName>
</protein>
<dbReference type="Proteomes" id="UP001234297">
    <property type="component" value="Chromosome 8"/>
</dbReference>
<organism evidence="1 2">
    <name type="scientific">Persea americana</name>
    <name type="common">Avocado</name>
    <dbReference type="NCBI Taxonomy" id="3435"/>
    <lineage>
        <taxon>Eukaryota</taxon>
        <taxon>Viridiplantae</taxon>
        <taxon>Streptophyta</taxon>
        <taxon>Embryophyta</taxon>
        <taxon>Tracheophyta</taxon>
        <taxon>Spermatophyta</taxon>
        <taxon>Magnoliopsida</taxon>
        <taxon>Magnoliidae</taxon>
        <taxon>Laurales</taxon>
        <taxon>Lauraceae</taxon>
        <taxon>Persea</taxon>
    </lineage>
</organism>
<comment type="caution">
    <text evidence="1">The sequence shown here is derived from an EMBL/GenBank/DDBJ whole genome shotgun (WGS) entry which is preliminary data.</text>
</comment>
<proteinExistence type="predicted"/>
<reference evidence="1 2" key="1">
    <citation type="journal article" date="2022" name="Hortic Res">
        <title>A haplotype resolved chromosomal level avocado genome allows analysis of novel avocado genes.</title>
        <authorList>
            <person name="Nath O."/>
            <person name="Fletcher S.J."/>
            <person name="Hayward A."/>
            <person name="Shaw L.M."/>
            <person name="Masouleh A.K."/>
            <person name="Furtado A."/>
            <person name="Henry R.J."/>
            <person name="Mitter N."/>
        </authorList>
    </citation>
    <scope>NUCLEOTIDE SEQUENCE [LARGE SCALE GENOMIC DNA]</scope>
    <source>
        <strain evidence="2">cv. Hass</strain>
    </source>
</reference>
<dbReference type="EMBL" id="CM056816">
    <property type="protein sequence ID" value="KAJ8632219.1"/>
    <property type="molecule type" value="Genomic_DNA"/>
</dbReference>
<name>A0ACC2LGQ3_PERAE</name>
<keyword evidence="2" id="KW-1185">Reference proteome</keyword>
<evidence type="ECO:0000313" key="1">
    <source>
        <dbReference type="EMBL" id="KAJ8632219.1"/>
    </source>
</evidence>
<accession>A0ACC2LGQ3</accession>
<gene>
    <name evidence="1" type="ORF">MRB53_025555</name>
</gene>